<evidence type="ECO:0000259" key="5">
    <source>
        <dbReference type="Pfam" id="PF04153"/>
    </source>
</evidence>
<keyword evidence="3" id="KW-0804">Transcription</keyword>
<sequence length="344" mass="37719">MWANQGSRNMGGPGPVQRNQGTPIPSQQNQPDDMFSIPSRLNSTSQGSFRFGAQGNVGQSSQPQPGSVDEFPPLGRNANGEIGGERGSSLMSSLGFGSQGTAGASPSQGNRAGNGLLNALSANTRTAESRSPVGAMRPLDGAIGNDVPAGKEKEENENEAPAVQDPLAGMAPIDKWGLKGLRTLMNNYPDYNALICGIDPSTLGVDINSNEPISTQIYSLFDDVPPRPAVPKFRLPDCYNVTNVQPIEHKIPSFNEETLMWIFYSSPNDIKQHLAAGELHNRNWRWHKKLQIWLTKDDMLLPQVLSPNHERGYYIIWDTVNWRKERREFTLHYADLETTPGPTA</sequence>
<dbReference type="InterPro" id="IPR007282">
    <property type="entry name" value="NOT2/3/5_C"/>
</dbReference>
<name>R8BX76_PHAM7</name>
<evidence type="ECO:0000256" key="2">
    <source>
        <dbReference type="ARBA" id="ARBA00023015"/>
    </source>
</evidence>
<dbReference type="GO" id="GO:0030015">
    <property type="term" value="C:CCR4-NOT core complex"/>
    <property type="evidence" value="ECO:0007669"/>
    <property type="project" value="InterPro"/>
</dbReference>
<protein>
    <submittedName>
        <fullName evidence="6">Putative not2 not3 not5 family protein</fullName>
    </submittedName>
</protein>
<dbReference type="PANTHER" id="PTHR23326">
    <property type="entry name" value="CCR4 NOT-RELATED"/>
    <property type="match status" value="1"/>
</dbReference>
<feature type="region of interest" description="Disordered" evidence="4">
    <location>
        <begin position="1"/>
        <end position="161"/>
    </location>
</feature>
<dbReference type="AlphaFoldDB" id="R8BX76"/>
<feature type="domain" description="NOT2/NOT3/NOT5 C-terminal" evidence="5">
    <location>
        <begin position="217"/>
        <end position="336"/>
    </location>
</feature>
<dbReference type="Gene3D" id="2.30.30.1020">
    <property type="entry name" value="CCR4-NOT complex subunit 2/3/5, C-terminal domain"/>
    <property type="match status" value="1"/>
</dbReference>
<accession>R8BX76</accession>
<feature type="compositionally biased region" description="Polar residues" evidence="4">
    <location>
        <begin position="101"/>
        <end position="111"/>
    </location>
</feature>
<keyword evidence="7" id="KW-1185">Reference proteome</keyword>
<gene>
    <name evidence="6" type="ORF">UCRPA7_481</name>
</gene>
<dbReference type="InterPro" id="IPR038635">
    <property type="entry name" value="CCR4-NOT_su2/3/5_C_sf"/>
</dbReference>
<dbReference type="GO" id="GO:0006355">
    <property type="term" value="P:regulation of DNA-templated transcription"/>
    <property type="evidence" value="ECO:0007669"/>
    <property type="project" value="InterPro"/>
</dbReference>
<dbReference type="OrthoDB" id="258627at2759"/>
<feature type="compositionally biased region" description="Polar residues" evidence="4">
    <location>
        <begin position="56"/>
        <end position="65"/>
    </location>
</feature>
<keyword evidence="2" id="KW-0805">Transcription regulation</keyword>
<dbReference type="Proteomes" id="UP000014074">
    <property type="component" value="Unassembled WGS sequence"/>
</dbReference>
<evidence type="ECO:0000256" key="4">
    <source>
        <dbReference type="SAM" id="MobiDB-lite"/>
    </source>
</evidence>
<evidence type="ECO:0000313" key="6">
    <source>
        <dbReference type="EMBL" id="EOO03884.1"/>
    </source>
</evidence>
<dbReference type="Pfam" id="PF04153">
    <property type="entry name" value="NOT2_3_5_C"/>
    <property type="match status" value="1"/>
</dbReference>
<dbReference type="InterPro" id="IPR040168">
    <property type="entry name" value="Not2/3/5"/>
</dbReference>
<dbReference type="RefSeq" id="XP_007911267.1">
    <property type="nucleotide sequence ID" value="XM_007913076.1"/>
</dbReference>
<feature type="compositionally biased region" description="Polar residues" evidence="4">
    <location>
        <begin position="39"/>
        <end position="48"/>
    </location>
</feature>
<dbReference type="FunFam" id="2.30.30.1020:FF:000007">
    <property type="entry name" value="Putative not2 family protein"/>
    <property type="match status" value="1"/>
</dbReference>
<dbReference type="GeneID" id="19325299"/>
<dbReference type="KEGG" id="tmn:UCRPA7_481"/>
<dbReference type="HOGENOM" id="CLU_032319_0_1_1"/>
<evidence type="ECO:0000256" key="1">
    <source>
        <dbReference type="ARBA" id="ARBA00007682"/>
    </source>
</evidence>
<comment type="similarity">
    <text evidence="1">Belongs to the CNOT2/3/5 family.</text>
</comment>
<organism evidence="6 7">
    <name type="scientific">Phaeoacremonium minimum (strain UCR-PA7)</name>
    <name type="common">Esca disease fungus</name>
    <name type="synonym">Togninia minima</name>
    <dbReference type="NCBI Taxonomy" id="1286976"/>
    <lineage>
        <taxon>Eukaryota</taxon>
        <taxon>Fungi</taxon>
        <taxon>Dikarya</taxon>
        <taxon>Ascomycota</taxon>
        <taxon>Pezizomycotina</taxon>
        <taxon>Sordariomycetes</taxon>
        <taxon>Sordariomycetidae</taxon>
        <taxon>Togniniales</taxon>
        <taxon>Togniniaceae</taxon>
        <taxon>Phaeoacremonium</taxon>
    </lineage>
</organism>
<evidence type="ECO:0000313" key="7">
    <source>
        <dbReference type="Proteomes" id="UP000014074"/>
    </source>
</evidence>
<dbReference type="eggNOG" id="KOG2151">
    <property type="taxonomic scope" value="Eukaryota"/>
</dbReference>
<reference evidence="7" key="1">
    <citation type="journal article" date="2013" name="Genome Announc.">
        <title>Draft genome sequence of the ascomycete Phaeoacremonium aleophilum strain UCR-PA7, a causal agent of the esca disease complex in grapevines.</title>
        <authorList>
            <person name="Blanco-Ulate B."/>
            <person name="Rolshausen P."/>
            <person name="Cantu D."/>
        </authorList>
    </citation>
    <scope>NUCLEOTIDE SEQUENCE [LARGE SCALE GENOMIC DNA]</scope>
    <source>
        <strain evidence="7">UCR-PA7</strain>
    </source>
</reference>
<feature type="compositionally biased region" description="Polar residues" evidence="4">
    <location>
        <begin position="17"/>
        <end position="31"/>
    </location>
</feature>
<dbReference type="EMBL" id="KB932812">
    <property type="protein sequence ID" value="EOO03884.1"/>
    <property type="molecule type" value="Genomic_DNA"/>
</dbReference>
<proteinExistence type="inferred from homology"/>
<dbReference type="GO" id="GO:0000289">
    <property type="term" value="P:nuclear-transcribed mRNA poly(A) tail shortening"/>
    <property type="evidence" value="ECO:0007669"/>
    <property type="project" value="UniProtKB-ARBA"/>
</dbReference>
<feature type="compositionally biased region" description="Low complexity" evidence="4">
    <location>
        <begin position="87"/>
        <end position="96"/>
    </location>
</feature>
<evidence type="ECO:0000256" key="3">
    <source>
        <dbReference type="ARBA" id="ARBA00023163"/>
    </source>
</evidence>